<evidence type="ECO:0000256" key="4">
    <source>
        <dbReference type="ARBA" id="ARBA00022692"/>
    </source>
</evidence>
<keyword evidence="3" id="KW-0808">Transferase</keyword>
<feature type="transmembrane region" description="Helical" evidence="9">
    <location>
        <begin position="339"/>
        <end position="359"/>
    </location>
</feature>
<dbReference type="RefSeq" id="WP_320687960.1">
    <property type="nucleotide sequence ID" value="NZ_JAXBLV010000197.1"/>
</dbReference>
<feature type="transmembrane region" description="Helical" evidence="9">
    <location>
        <begin position="244"/>
        <end position="268"/>
    </location>
</feature>
<accession>A0ABU5F4B7</accession>
<evidence type="ECO:0000313" key="10">
    <source>
        <dbReference type="EMBL" id="MDY3561570.1"/>
    </source>
</evidence>
<evidence type="ECO:0000313" key="11">
    <source>
        <dbReference type="Proteomes" id="UP001272242"/>
    </source>
</evidence>
<feature type="transmembrane region" description="Helical" evidence="9">
    <location>
        <begin position="176"/>
        <end position="203"/>
    </location>
</feature>
<dbReference type="Pfam" id="PF09594">
    <property type="entry name" value="GT87"/>
    <property type="match status" value="1"/>
</dbReference>
<comment type="caution">
    <text evidence="10">The sequence shown here is derived from an EMBL/GenBank/DDBJ whole genome shotgun (WGS) entry which is preliminary data.</text>
</comment>
<evidence type="ECO:0000256" key="3">
    <source>
        <dbReference type="ARBA" id="ARBA00022679"/>
    </source>
</evidence>
<feature type="transmembrane region" description="Helical" evidence="9">
    <location>
        <begin position="112"/>
        <end position="130"/>
    </location>
</feature>
<gene>
    <name evidence="10" type="ORF">R5W23_002848</name>
</gene>
<keyword evidence="2" id="KW-1003">Cell membrane</keyword>
<evidence type="ECO:0000256" key="9">
    <source>
        <dbReference type="SAM" id="Phobius"/>
    </source>
</evidence>
<feature type="compositionally biased region" description="Basic and acidic residues" evidence="8">
    <location>
        <begin position="19"/>
        <end position="29"/>
    </location>
</feature>
<protein>
    <submittedName>
        <fullName evidence="10">DUF2029 domain-containing protein</fullName>
    </submittedName>
</protein>
<evidence type="ECO:0000256" key="1">
    <source>
        <dbReference type="ARBA" id="ARBA00004651"/>
    </source>
</evidence>
<feature type="transmembrane region" description="Helical" evidence="9">
    <location>
        <begin position="37"/>
        <end position="57"/>
    </location>
</feature>
<dbReference type="EMBL" id="JAXBLV010000197">
    <property type="protein sequence ID" value="MDY3561570.1"/>
    <property type="molecule type" value="Genomic_DNA"/>
</dbReference>
<keyword evidence="11" id="KW-1185">Reference proteome</keyword>
<proteinExistence type="inferred from homology"/>
<dbReference type="Proteomes" id="UP001272242">
    <property type="component" value="Unassembled WGS sequence"/>
</dbReference>
<dbReference type="InterPro" id="IPR018584">
    <property type="entry name" value="GT87"/>
</dbReference>
<evidence type="ECO:0000256" key="8">
    <source>
        <dbReference type="SAM" id="MobiDB-lite"/>
    </source>
</evidence>
<organism evidence="10 11">
    <name type="scientific">Gemmata algarum</name>
    <dbReference type="NCBI Taxonomy" id="2975278"/>
    <lineage>
        <taxon>Bacteria</taxon>
        <taxon>Pseudomonadati</taxon>
        <taxon>Planctomycetota</taxon>
        <taxon>Planctomycetia</taxon>
        <taxon>Gemmatales</taxon>
        <taxon>Gemmataceae</taxon>
        <taxon>Gemmata</taxon>
    </lineage>
</organism>
<keyword evidence="5 9" id="KW-1133">Transmembrane helix</keyword>
<reference evidence="11" key="1">
    <citation type="journal article" date="2023" name="Mar. Drugs">
        <title>Gemmata algarum, a Novel Planctomycete Isolated from an Algal Mat, Displays Antimicrobial Activity.</title>
        <authorList>
            <person name="Kumar G."/>
            <person name="Kallscheuer N."/>
            <person name="Kashif M."/>
            <person name="Ahamad S."/>
            <person name="Jagadeeshwari U."/>
            <person name="Pannikurungottu S."/>
            <person name="Haufschild T."/>
            <person name="Kabuu M."/>
            <person name="Sasikala C."/>
            <person name="Jogler C."/>
            <person name="Ramana C."/>
        </authorList>
    </citation>
    <scope>NUCLEOTIDE SEQUENCE [LARGE SCALE GENOMIC DNA]</scope>
    <source>
        <strain evidence="11">JC673</strain>
    </source>
</reference>
<name>A0ABU5F4B7_9BACT</name>
<feature type="transmembrane region" description="Helical" evidence="9">
    <location>
        <begin position="379"/>
        <end position="397"/>
    </location>
</feature>
<feature type="region of interest" description="Disordered" evidence="8">
    <location>
        <begin position="1"/>
        <end position="35"/>
    </location>
</feature>
<evidence type="ECO:0000256" key="2">
    <source>
        <dbReference type="ARBA" id="ARBA00022475"/>
    </source>
</evidence>
<evidence type="ECO:0000256" key="5">
    <source>
        <dbReference type="ARBA" id="ARBA00022989"/>
    </source>
</evidence>
<evidence type="ECO:0000256" key="7">
    <source>
        <dbReference type="ARBA" id="ARBA00024033"/>
    </source>
</evidence>
<comment type="subcellular location">
    <subcellularLocation>
        <location evidence="1">Cell membrane</location>
        <topology evidence="1">Multi-pass membrane protein</topology>
    </subcellularLocation>
</comment>
<comment type="similarity">
    <text evidence="7">Belongs to the glycosyltransferase 87 family.</text>
</comment>
<evidence type="ECO:0000256" key="6">
    <source>
        <dbReference type="ARBA" id="ARBA00023136"/>
    </source>
</evidence>
<keyword evidence="4 9" id="KW-0812">Transmembrane</keyword>
<feature type="transmembrane region" description="Helical" evidence="9">
    <location>
        <begin position="307"/>
        <end position="327"/>
    </location>
</feature>
<feature type="transmembrane region" description="Helical" evidence="9">
    <location>
        <begin position="215"/>
        <end position="237"/>
    </location>
</feature>
<sequence>MPDLPANSPASGNGPTRPGPDEKGTDTSRTDTGPGGGLRFVPAVLLGALGLYLALATNNFPDLFIYRAGAAIGLRGESPYDLSRIRELAAAQFPDENPEAPGENSFVRNCGYFLPPLAILTFAPFAVVPWPAAKVAWGIALGFAAAGIVTIPDLFRRSDAPVRPGARRLVVPFLLVLNPFVLAITFVGQVTIVSVGCVAAGLWCFARNRPALGVLLWAVPFVKPHVALPLIPLAWYLGGWKRALALAALVAGLNLIGATVAGGSPLFLKDYLDYLPTGHKAVRYNQAELNPQITSWNRLLVSLGGPVIELTAVTTLAGYLVWGGLVLGRCRAAGQLPSAGWACAAAVAGATVCAQVLAYEMLTLAIAVPWVRDLFAARRRGWGCAAVLLLAVQTIPFDSTNPVFDYYRPGGVLAFALLVLLGPLNPEPRPAPPPAP</sequence>
<keyword evidence="6 9" id="KW-0472">Membrane</keyword>